<name>A0A398B4L3_9BACI</name>
<keyword evidence="4 8" id="KW-0812">Transmembrane</keyword>
<dbReference type="Proteomes" id="UP000265816">
    <property type="component" value="Unassembled WGS sequence"/>
</dbReference>
<protein>
    <submittedName>
        <fullName evidence="9">Undecaprenyl/decaprenyl-phosphate alpha-N-acetylglucosaminyl 1-phosphate transferase</fullName>
    </submittedName>
</protein>
<dbReference type="AlphaFoldDB" id="A0A398B4L3"/>
<dbReference type="GO" id="GO:0005886">
    <property type="term" value="C:plasma membrane"/>
    <property type="evidence" value="ECO:0007669"/>
    <property type="project" value="UniProtKB-SubCell"/>
</dbReference>
<dbReference type="GO" id="GO:0044038">
    <property type="term" value="P:cell wall macromolecule biosynthetic process"/>
    <property type="evidence" value="ECO:0007669"/>
    <property type="project" value="TreeGrafter"/>
</dbReference>
<feature type="transmembrane region" description="Helical" evidence="8">
    <location>
        <begin position="42"/>
        <end position="62"/>
    </location>
</feature>
<feature type="binding site" evidence="7">
    <location>
        <position position="208"/>
    </location>
    <ligand>
        <name>Mg(2+)</name>
        <dbReference type="ChEBI" id="CHEBI:18420"/>
    </ligand>
</feature>
<keyword evidence="7" id="KW-0460">Magnesium</keyword>
<evidence type="ECO:0000313" key="10">
    <source>
        <dbReference type="Proteomes" id="UP000265816"/>
    </source>
</evidence>
<dbReference type="OrthoDB" id="9783652at2"/>
<dbReference type="PANTHER" id="PTHR22926">
    <property type="entry name" value="PHOSPHO-N-ACETYLMURAMOYL-PENTAPEPTIDE-TRANSFERASE"/>
    <property type="match status" value="1"/>
</dbReference>
<feature type="binding site" evidence="7">
    <location>
        <position position="148"/>
    </location>
    <ligand>
        <name>Mg(2+)</name>
        <dbReference type="ChEBI" id="CHEBI:18420"/>
    </ligand>
</feature>
<gene>
    <name evidence="9" type="ORF">D1970_10920</name>
</gene>
<feature type="transmembrane region" description="Helical" evidence="8">
    <location>
        <begin position="155"/>
        <end position="173"/>
    </location>
</feature>
<feature type="transmembrane region" description="Helical" evidence="8">
    <location>
        <begin position="308"/>
        <end position="325"/>
    </location>
</feature>
<dbReference type="CDD" id="cd06853">
    <property type="entry name" value="GT_WecA_like"/>
    <property type="match status" value="1"/>
</dbReference>
<dbReference type="InterPro" id="IPR000715">
    <property type="entry name" value="Glycosyl_transferase_4"/>
</dbReference>
<evidence type="ECO:0000256" key="7">
    <source>
        <dbReference type="PIRSR" id="PIRSR600715-1"/>
    </source>
</evidence>
<feature type="transmembrane region" description="Helical" evidence="8">
    <location>
        <begin position="231"/>
        <end position="253"/>
    </location>
</feature>
<keyword evidence="7" id="KW-0479">Metal-binding</keyword>
<keyword evidence="10" id="KW-1185">Reference proteome</keyword>
<dbReference type="RefSeq" id="WP_119112908.1">
    <property type="nucleotide sequence ID" value="NZ_CBCSEO010000028.1"/>
</dbReference>
<evidence type="ECO:0000313" key="9">
    <source>
        <dbReference type="EMBL" id="RID84855.1"/>
    </source>
</evidence>
<dbReference type="Pfam" id="PF00953">
    <property type="entry name" value="Glycos_transf_4"/>
    <property type="match status" value="1"/>
</dbReference>
<feature type="transmembrane region" description="Helical" evidence="8">
    <location>
        <begin position="6"/>
        <end position="30"/>
    </location>
</feature>
<comment type="caution">
    <text evidence="9">The sequence shown here is derived from an EMBL/GenBank/DDBJ whole genome shotgun (WGS) entry which is preliminary data.</text>
</comment>
<feature type="transmembrane region" description="Helical" evidence="8">
    <location>
        <begin position="179"/>
        <end position="197"/>
    </location>
</feature>
<dbReference type="PANTHER" id="PTHR22926:SF3">
    <property type="entry name" value="UNDECAPRENYL-PHOSPHATE ALPHA-N-ACETYLGLUCOSAMINYL 1-PHOSPHATE TRANSFERASE"/>
    <property type="match status" value="1"/>
</dbReference>
<evidence type="ECO:0000256" key="1">
    <source>
        <dbReference type="ARBA" id="ARBA00004651"/>
    </source>
</evidence>
<dbReference type="InterPro" id="IPR018480">
    <property type="entry name" value="PNAcMuramoyl-5peptid_Trfase_CS"/>
</dbReference>
<dbReference type="EMBL" id="QWVT01000018">
    <property type="protein sequence ID" value="RID84855.1"/>
    <property type="molecule type" value="Genomic_DNA"/>
</dbReference>
<keyword evidence="3 9" id="KW-0808">Transferase</keyword>
<accession>A0A398B4L3</accession>
<evidence type="ECO:0000256" key="6">
    <source>
        <dbReference type="ARBA" id="ARBA00023136"/>
    </source>
</evidence>
<evidence type="ECO:0000256" key="5">
    <source>
        <dbReference type="ARBA" id="ARBA00022989"/>
    </source>
</evidence>
<feature type="transmembrane region" description="Helical" evidence="8">
    <location>
        <begin position="284"/>
        <end position="302"/>
    </location>
</feature>
<keyword evidence="5 8" id="KW-1133">Transmembrane helix</keyword>
<dbReference type="GO" id="GO:0071555">
    <property type="term" value="P:cell wall organization"/>
    <property type="evidence" value="ECO:0007669"/>
    <property type="project" value="TreeGrafter"/>
</dbReference>
<feature type="transmembrane region" description="Helical" evidence="8">
    <location>
        <begin position="204"/>
        <end position="225"/>
    </location>
</feature>
<evidence type="ECO:0000256" key="3">
    <source>
        <dbReference type="ARBA" id="ARBA00022679"/>
    </source>
</evidence>
<sequence length="353" mass="39271">MLYFTLILCFFFSMFLTPLVKNLAIALGAIDRPNERKVHERLIPRMGGAAIFASFIAGILILRPESPYLLPFMLGAAIIFFVGIMDDLKELSPKAKLAGQLAAALVIVFFGDLKIEYINMPFGGQWNLGLFSIPLTVFWIIGVTNSINLIDGLDGLASGVSSIAFIVMAVMAFMMGDAYVYAVSLLLLVCTLGFLVHNFHPASIFLGDTGSLFLGFMISILSLMGFKNLTFISLIVPILILGVPISDTLFAIIRRITNREPISSADKFHLHHRLLHYGFSHRQSVLMIYLFACIFGIMGIMVSRSDFHGLNVFLLITILLIEFFAEKIEWAGKRFKPIIKTMDLLFPSLKNKS</sequence>
<evidence type="ECO:0000256" key="2">
    <source>
        <dbReference type="ARBA" id="ARBA00022475"/>
    </source>
</evidence>
<keyword evidence="6 8" id="KW-0472">Membrane</keyword>
<dbReference type="GO" id="GO:0016780">
    <property type="term" value="F:phosphotransferase activity, for other substituted phosphate groups"/>
    <property type="evidence" value="ECO:0007669"/>
    <property type="project" value="InterPro"/>
</dbReference>
<proteinExistence type="predicted"/>
<reference evidence="9 10" key="1">
    <citation type="submission" date="2018-08" db="EMBL/GenBank/DDBJ databases">
        <title>Bacillus jemisoniae sp. nov., Bacillus chryseoplanitiae sp. nov., Bacillus resnikiae sp. nov., and Bacillus frankliniae sp. nov., isolated from Viking spacecraft and associated surfaces.</title>
        <authorList>
            <person name="Seuylemezian A."/>
            <person name="Vaishampayan P."/>
        </authorList>
    </citation>
    <scope>NUCLEOTIDE SEQUENCE [LARGE SCALE GENOMIC DNA]</scope>
    <source>
        <strain evidence="9 10">JJ-247</strain>
    </source>
</reference>
<organism evidence="9 10">
    <name type="scientific">Mesobacillus zeae</name>
    <dbReference type="NCBI Taxonomy" id="1917180"/>
    <lineage>
        <taxon>Bacteria</taxon>
        <taxon>Bacillati</taxon>
        <taxon>Bacillota</taxon>
        <taxon>Bacilli</taxon>
        <taxon>Bacillales</taxon>
        <taxon>Bacillaceae</taxon>
        <taxon>Mesobacillus</taxon>
    </lineage>
</organism>
<evidence type="ECO:0000256" key="4">
    <source>
        <dbReference type="ARBA" id="ARBA00022692"/>
    </source>
</evidence>
<feature type="transmembrane region" description="Helical" evidence="8">
    <location>
        <begin position="124"/>
        <end position="143"/>
    </location>
</feature>
<evidence type="ECO:0000256" key="8">
    <source>
        <dbReference type="SAM" id="Phobius"/>
    </source>
</evidence>
<comment type="subcellular location">
    <subcellularLocation>
        <location evidence="1">Cell membrane</location>
        <topology evidence="1">Multi-pass membrane protein</topology>
    </subcellularLocation>
</comment>
<dbReference type="GO" id="GO:0009103">
    <property type="term" value="P:lipopolysaccharide biosynthetic process"/>
    <property type="evidence" value="ECO:0007669"/>
    <property type="project" value="TreeGrafter"/>
</dbReference>
<dbReference type="PROSITE" id="PS01348">
    <property type="entry name" value="MRAY_2"/>
    <property type="match status" value="1"/>
</dbReference>
<dbReference type="GO" id="GO:0046872">
    <property type="term" value="F:metal ion binding"/>
    <property type="evidence" value="ECO:0007669"/>
    <property type="project" value="UniProtKB-KW"/>
</dbReference>
<comment type="cofactor">
    <cofactor evidence="7">
        <name>Mg(2+)</name>
        <dbReference type="ChEBI" id="CHEBI:18420"/>
    </cofactor>
</comment>
<feature type="transmembrane region" description="Helical" evidence="8">
    <location>
        <begin position="68"/>
        <end position="85"/>
    </location>
</feature>
<keyword evidence="2" id="KW-1003">Cell membrane</keyword>